<evidence type="ECO:0008006" key="5">
    <source>
        <dbReference type="Google" id="ProtNLM"/>
    </source>
</evidence>
<dbReference type="Proteomes" id="UP001285636">
    <property type="component" value="Unassembled WGS sequence"/>
</dbReference>
<dbReference type="AlphaFoldDB" id="A0AAJ2KSM4"/>
<evidence type="ECO:0000256" key="2">
    <source>
        <dbReference type="SAM" id="SignalP"/>
    </source>
</evidence>
<dbReference type="RefSeq" id="WP_012958262.1">
    <property type="nucleotide sequence ID" value="NZ_CP144224.1"/>
</dbReference>
<comment type="caution">
    <text evidence="3">The sequence shown here is derived from an EMBL/GenBank/DDBJ whole genome shotgun (WGS) entry which is preliminary data.</text>
</comment>
<accession>A0AAJ2KSM4</accession>
<evidence type="ECO:0000313" key="4">
    <source>
        <dbReference type="Proteomes" id="UP001285636"/>
    </source>
</evidence>
<evidence type="ECO:0000256" key="1">
    <source>
        <dbReference type="SAM" id="MobiDB-lite"/>
    </source>
</evidence>
<feature type="region of interest" description="Disordered" evidence="1">
    <location>
        <begin position="24"/>
        <end position="51"/>
    </location>
</feature>
<dbReference type="PROSITE" id="PS51257">
    <property type="entry name" value="PROKAR_LIPOPROTEIN"/>
    <property type="match status" value="1"/>
</dbReference>
<gene>
    <name evidence="3" type="ORF">RYX45_02830</name>
</gene>
<protein>
    <recommendedName>
        <fullName evidence="5">Lipoprotein</fullName>
    </recommendedName>
</protein>
<evidence type="ECO:0000313" key="3">
    <source>
        <dbReference type="EMBL" id="MDV2884096.1"/>
    </source>
</evidence>
<dbReference type="EMBL" id="JAWJAY010000001">
    <property type="protein sequence ID" value="MDV2884096.1"/>
    <property type="molecule type" value="Genomic_DNA"/>
</dbReference>
<feature type="compositionally biased region" description="Acidic residues" evidence="1">
    <location>
        <begin position="25"/>
        <end position="51"/>
    </location>
</feature>
<proteinExistence type="predicted"/>
<keyword evidence="2" id="KW-0732">Signal</keyword>
<organism evidence="3 4">
    <name type="scientific">Alkalihalophilus pseudofirmus</name>
    <name type="common">Bacillus pseudofirmus</name>
    <dbReference type="NCBI Taxonomy" id="79885"/>
    <lineage>
        <taxon>Bacteria</taxon>
        <taxon>Bacillati</taxon>
        <taxon>Bacillota</taxon>
        <taxon>Bacilli</taxon>
        <taxon>Bacillales</taxon>
        <taxon>Bacillaceae</taxon>
        <taxon>Alkalihalophilus</taxon>
    </lineage>
</organism>
<sequence>MSKKLLYTLLAGALSVSVLAACGEPVDEPAPADDPAMEQEDDIEVEEEEAE</sequence>
<feature type="chain" id="PRO_5042607530" description="Lipoprotein" evidence="2">
    <location>
        <begin position="21"/>
        <end position="51"/>
    </location>
</feature>
<reference evidence="3" key="1">
    <citation type="submission" date="2023-10" db="EMBL/GenBank/DDBJ databases">
        <title>Screening of Alkalihalophilus pseudofirmusBZ-TG-HK211 and Its Alleviation of Salt Stress on Rapeseed Growth.</title>
        <authorList>
            <person name="Zhao B."/>
            <person name="Guo T."/>
        </authorList>
    </citation>
    <scope>NUCLEOTIDE SEQUENCE</scope>
    <source>
        <strain evidence="3">BZ-TG-HK211</strain>
    </source>
</reference>
<feature type="signal peptide" evidence="2">
    <location>
        <begin position="1"/>
        <end position="20"/>
    </location>
</feature>
<name>A0AAJ2KSM4_ALKPS</name>